<reference evidence="2 3" key="2">
    <citation type="submission" date="2019-05" db="EMBL/GenBank/DDBJ databases">
        <title>Glycomyces buryatensis sp. nov.</title>
        <authorList>
            <person name="Nikitina E."/>
        </authorList>
    </citation>
    <scope>NUCLEOTIDE SEQUENCE [LARGE SCALE GENOMIC DNA]</scope>
    <source>
        <strain evidence="2 3">18</strain>
    </source>
</reference>
<evidence type="ECO:0000256" key="1">
    <source>
        <dbReference type="SAM" id="Phobius"/>
    </source>
</evidence>
<dbReference type="EMBL" id="STGY01000073">
    <property type="protein sequence ID" value="THV35641.1"/>
    <property type="molecule type" value="Genomic_DNA"/>
</dbReference>
<organism evidence="2 3">
    <name type="scientific">Glycomyces buryatensis</name>
    <dbReference type="NCBI Taxonomy" id="2570927"/>
    <lineage>
        <taxon>Bacteria</taxon>
        <taxon>Bacillati</taxon>
        <taxon>Actinomycetota</taxon>
        <taxon>Actinomycetes</taxon>
        <taxon>Glycomycetales</taxon>
        <taxon>Glycomycetaceae</taxon>
        <taxon>Glycomyces</taxon>
    </lineage>
</organism>
<dbReference type="Proteomes" id="UP000308760">
    <property type="component" value="Unassembled WGS sequence"/>
</dbReference>
<dbReference type="RefSeq" id="WP_136536801.1">
    <property type="nucleotide sequence ID" value="NZ_STGY01000073.1"/>
</dbReference>
<evidence type="ECO:0008006" key="4">
    <source>
        <dbReference type="Google" id="ProtNLM"/>
    </source>
</evidence>
<evidence type="ECO:0000313" key="3">
    <source>
        <dbReference type="Proteomes" id="UP000308760"/>
    </source>
</evidence>
<feature type="transmembrane region" description="Helical" evidence="1">
    <location>
        <begin position="29"/>
        <end position="54"/>
    </location>
</feature>
<accession>A0A4S8PYA4</accession>
<gene>
    <name evidence="2" type="ORF">FAB82_22460</name>
</gene>
<keyword evidence="1" id="KW-0472">Membrane</keyword>
<keyword evidence="1" id="KW-1133">Transmembrane helix</keyword>
<keyword evidence="1" id="KW-0812">Transmembrane</keyword>
<evidence type="ECO:0000313" key="2">
    <source>
        <dbReference type="EMBL" id="THV35641.1"/>
    </source>
</evidence>
<keyword evidence="3" id="KW-1185">Reference proteome</keyword>
<reference evidence="3" key="1">
    <citation type="submission" date="2019-04" db="EMBL/GenBank/DDBJ databases">
        <title>Nocardioides xinjiangensis sp. nov.</title>
        <authorList>
            <person name="Liu S."/>
        </authorList>
    </citation>
    <scope>NUCLEOTIDE SEQUENCE [LARGE SCALE GENOMIC DNA]</scope>
    <source>
        <strain evidence="3">18</strain>
    </source>
</reference>
<dbReference type="AlphaFoldDB" id="A0A4S8PYA4"/>
<name>A0A4S8PYA4_9ACTN</name>
<sequence>MVEVQHAGGVRHPDDPEPVESSKVVAAQMLAGIGVALSLFVGGVVPAIMALILASQAERDIAASGGFLLGAGKLRRIRKLAWIAIGIAGAIVLAVVLVWIVGMARSAGQTSYDGDVAFGFFLPNSGA</sequence>
<feature type="transmembrane region" description="Helical" evidence="1">
    <location>
        <begin position="80"/>
        <end position="102"/>
    </location>
</feature>
<comment type="caution">
    <text evidence="2">The sequence shown here is derived from an EMBL/GenBank/DDBJ whole genome shotgun (WGS) entry which is preliminary data.</text>
</comment>
<proteinExistence type="predicted"/>
<dbReference type="OrthoDB" id="5192945at2"/>
<protein>
    <recommendedName>
        <fullName evidence="4">DUF4190 domain-containing protein</fullName>
    </recommendedName>
</protein>